<sequence>MLGRLFKQSTPTSQPTTTVSHHGHHQQQQNPQFQHQYPHSQQIQSPNKPTSPPGLANSYEDAYTREILYGTHNANQLKPFQFNSKLFRIIISQDGGNLRSKQVLFDSACDVPSPDTKSLQQQHQQPLQDLSNVKKPSKPMVTSKVYHNVSDLNDYMFGCGLPSNENQSTTKIHTLPPLTNSIYGPYSAVLITRLFSISDGEFTELPNLPNQDANEWQPHPALRVKESSIRKVSIKDDSTKNNNVNSRFSIGVVIPLESICSMPDVIFNNWHEITHFMILLQKLIYKKLLMHLNAGLNYDTNNNFTGCQYLIKKRIQFPNYILQGDYEINPQLVKLIKTVHYNHNIPKLINSNTLMKSSAENETFQYNPMLINWVLEVLNWLEFKDGKHCDYSTSFLASLFAILIRFRKLLSNKPFSNIPEASKEVTRVVVMTGNPVVAKKLIFILNGLVPNLKYVKISEAESFAHSDSKDSNDNNNDDDTKSNDNECTATSNNNTQPIPIQQQLQLHTESRSGQSSSDNSLAKSVTSMKGWEIPNKCATSITVDPYNVEKSHAVGIPIKNSGSHANTPGSLSMAYLSSSLNSSYSSSNYSLTKFGGSFIEKWKNSFGSGAVPSTSLGHSGSSGNMTGYFDDVVMNKRPSAASLRTPSPAVEFEDYTFQPLTKPINIVGSNNSNSASSVSFQQQPPPPQQQLLSMTPSRLSRTQSMYDLYKQGGAVAGAAAGSGSIAMLTNVMYEEDDLIERNHNKAIPTLEIKRTKTSVYTPLIQDNMVKNIGEHDRSLIKEKCRAIMENKPKVRMPETNDKALEVQPTITPEETIFKHKGLLPVVAFSDEFRPEFSVQSCPLNPKLEQQVMNNMKNDLLFYQNNNTYEEVTSRTIFISLRAREIKLIEMNIKNDAGNSSNVNNNTYKTKIKKLFTPLKNSGNKELINKIGGLFFDINQLFNLQQLERNTSNVEITKKEFHDKLCSLVLQLIE</sequence>
<keyword evidence="4" id="KW-1185">Reference proteome</keyword>
<dbReference type="InterPro" id="IPR041153">
    <property type="entry name" value="LST4_longin"/>
</dbReference>
<dbReference type="Proteomes" id="UP000253472">
    <property type="component" value="Unassembled WGS sequence"/>
</dbReference>
<evidence type="ECO:0000259" key="2">
    <source>
        <dbReference type="Pfam" id="PF18639"/>
    </source>
</evidence>
<reference evidence="3 4" key="1">
    <citation type="submission" date="2018-06" db="EMBL/GenBank/DDBJ databases">
        <title>Whole genome sequencing of Candida tropicalis (genome annotated by CSBL at Korea University).</title>
        <authorList>
            <person name="Ahn J."/>
        </authorList>
    </citation>
    <scope>NUCLEOTIDE SEQUENCE [LARGE SCALE GENOMIC DNA]</scope>
    <source>
        <strain evidence="3 4">ATCC 20962</strain>
    </source>
</reference>
<feature type="compositionally biased region" description="Polar residues" evidence="1">
    <location>
        <begin position="511"/>
        <end position="523"/>
    </location>
</feature>
<dbReference type="AlphaFoldDB" id="A0A367YLP4"/>
<dbReference type="OrthoDB" id="4063558at2759"/>
<name>A0A367YLP4_9ASCO</name>
<comment type="caution">
    <text evidence="3">The sequence shown here is derived from an EMBL/GenBank/DDBJ whole genome shotgun (WGS) entry which is preliminary data.</text>
</comment>
<feature type="domain" description="LST4 longin" evidence="2">
    <location>
        <begin position="87"/>
        <end position="303"/>
    </location>
</feature>
<feature type="compositionally biased region" description="Polar residues" evidence="1">
    <location>
        <begin position="486"/>
        <end position="495"/>
    </location>
</feature>
<gene>
    <name evidence="3" type="primary">LST4_0</name>
    <name evidence="3" type="ORF">Cantr_03336</name>
</gene>
<feature type="compositionally biased region" description="Low complexity" evidence="1">
    <location>
        <begin position="8"/>
        <end position="18"/>
    </location>
</feature>
<feature type="region of interest" description="Disordered" evidence="1">
    <location>
        <begin position="465"/>
        <end position="523"/>
    </location>
</feature>
<accession>A0A367YLP4</accession>
<feature type="compositionally biased region" description="Low complexity" evidence="1">
    <location>
        <begin position="26"/>
        <end position="39"/>
    </location>
</feature>
<dbReference type="Pfam" id="PF18639">
    <property type="entry name" value="Longin_2"/>
    <property type="match status" value="1"/>
</dbReference>
<evidence type="ECO:0000313" key="3">
    <source>
        <dbReference type="EMBL" id="RCK66697.1"/>
    </source>
</evidence>
<proteinExistence type="predicted"/>
<dbReference type="STRING" id="5486.A0A367YLP4"/>
<dbReference type="EMBL" id="QLNQ01000001">
    <property type="protein sequence ID" value="RCK66697.1"/>
    <property type="molecule type" value="Genomic_DNA"/>
</dbReference>
<protein>
    <submittedName>
        <fullName evidence="3">Protein LST4</fullName>
    </submittedName>
</protein>
<evidence type="ECO:0000256" key="1">
    <source>
        <dbReference type="SAM" id="MobiDB-lite"/>
    </source>
</evidence>
<feature type="compositionally biased region" description="Low complexity" evidence="1">
    <location>
        <begin position="496"/>
        <end position="506"/>
    </location>
</feature>
<evidence type="ECO:0000313" key="4">
    <source>
        <dbReference type="Proteomes" id="UP000253472"/>
    </source>
</evidence>
<feature type="compositionally biased region" description="Basic and acidic residues" evidence="1">
    <location>
        <begin position="465"/>
        <end position="484"/>
    </location>
</feature>
<feature type="region of interest" description="Disordered" evidence="1">
    <location>
        <begin position="1"/>
        <end position="58"/>
    </location>
</feature>
<organism evidence="3 4">
    <name type="scientific">Candida viswanathii</name>
    <dbReference type="NCBI Taxonomy" id="5486"/>
    <lineage>
        <taxon>Eukaryota</taxon>
        <taxon>Fungi</taxon>
        <taxon>Dikarya</taxon>
        <taxon>Ascomycota</taxon>
        <taxon>Saccharomycotina</taxon>
        <taxon>Pichiomycetes</taxon>
        <taxon>Debaryomycetaceae</taxon>
        <taxon>Candida/Lodderomyces clade</taxon>
        <taxon>Candida</taxon>
    </lineage>
</organism>